<reference evidence="5" key="1">
    <citation type="submission" date="2018-09" db="EMBL/GenBank/DDBJ databases">
        <authorList>
            <person name="Zhu H."/>
        </authorList>
    </citation>
    <scope>NUCLEOTIDE SEQUENCE [LARGE SCALE GENOMIC DNA]</scope>
    <source>
        <strain evidence="5">K1R23-30</strain>
    </source>
</reference>
<comment type="caution">
    <text evidence="4">The sequence shown here is derived from an EMBL/GenBank/DDBJ whole genome shotgun (WGS) entry which is preliminary data.</text>
</comment>
<comment type="similarity">
    <text evidence="1">Belongs to the short-chain dehydrogenases/reductases (SDR) family.</text>
</comment>
<evidence type="ECO:0000256" key="2">
    <source>
        <dbReference type="ARBA" id="ARBA00023002"/>
    </source>
</evidence>
<name>A0A3A3FJ48_9BURK</name>
<dbReference type="RefSeq" id="WP_119772528.1">
    <property type="nucleotide sequence ID" value="NZ_QYUO01000003.1"/>
</dbReference>
<dbReference type="InterPro" id="IPR057326">
    <property type="entry name" value="KR_dom"/>
</dbReference>
<feature type="domain" description="Ketoreductase" evidence="3">
    <location>
        <begin position="13"/>
        <end position="198"/>
    </location>
</feature>
<dbReference type="PANTHER" id="PTHR24321">
    <property type="entry name" value="DEHYDROGENASES, SHORT CHAIN"/>
    <property type="match status" value="1"/>
</dbReference>
<evidence type="ECO:0000259" key="3">
    <source>
        <dbReference type="SMART" id="SM00822"/>
    </source>
</evidence>
<accession>A0A3A3FJ48</accession>
<dbReference type="SUPFAM" id="SSF51735">
    <property type="entry name" value="NAD(P)-binding Rossmann-fold domains"/>
    <property type="match status" value="1"/>
</dbReference>
<dbReference type="Pfam" id="PF13561">
    <property type="entry name" value="adh_short_C2"/>
    <property type="match status" value="1"/>
</dbReference>
<dbReference type="PRINTS" id="PR00080">
    <property type="entry name" value="SDRFAMILY"/>
</dbReference>
<dbReference type="OrthoDB" id="8687320at2"/>
<dbReference type="InterPro" id="IPR036291">
    <property type="entry name" value="NAD(P)-bd_dom_sf"/>
</dbReference>
<dbReference type="Gene3D" id="3.40.50.720">
    <property type="entry name" value="NAD(P)-binding Rossmann-like Domain"/>
    <property type="match status" value="1"/>
</dbReference>
<dbReference type="AlphaFoldDB" id="A0A3A3FJ48"/>
<evidence type="ECO:0000313" key="5">
    <source>
        <dbReference type="Proteomes" id="UP000265955"/>
    </source>
</evidence>
<evidence type="ECO:0000313" key="4">
    <source>
        <dbReference type="EMBL" id="RJF92574.1"/>
    </source>
</evidence>
<dbReference type="FunFam" id="3.40.50.720:FF:000084">
    <property type="entry name" value="Short-chain dehydrogenase reductase"/>
    <property type="match status" value="1"/>
</dbReference>
<dbReference type="SMART" id="SM00822">
    <property type="entry name" value="PKS_KR"/>
    <property type="match status" value="1"/>
</dbReference>
<gene>
    <name evidence="4" type="ORF">D3871_28690</name>
</gene>
<proteinExistence type="inferred from homology"/>
<dbReference type="InterPro" id="IPR002347">
    <property type="entry name" value="SDR_fam"/>
</dbReference>
<dbReference type="PRINTS" id="PR00081">
    <property type="entry name" value="GDHRDH"/>
</dbReference>
<dbReference type="NCBIfam" id="NF005559">
    <property type="entry name" value="PRK07231.1"/>
    <property type="match status" value="1"/>
</dbReference>
<organism evidence="4 5">
    <name type="scientific">Noviherbaspirillum saxi</name>
    <dbReference type="NCBI Taxonomy" id="2320863"/>
    <lineage>
        <taxon>Bacteria</taxon>
        <taxon>Pseudomonadati</taxon>
        <taxon>Pseudomonadota</taxon>
        <taxon>Betaproteobacteria</taxon>
        <taxon>Burkholderiales</taxon>
        <taxon>Oxalobacteraceae</taxon>
        <taxon>Noviherbaspirillum</taxon>
    </lineage>
</organism>
<keyword evidence="2 4" id="KW-0560">Oxidoreductase</keyword>
<dbReference type="PANTHER" id="PTHR24321:SF15">
    <property type="entry name" value="OXIDOREDUCTASE UCPA"/>
    <property type="match status" value="1"/>
</dbReference>
<dbReference type="Proteomes" id="UP000265955">
    <property type="component" value="Unassembled WGS sequence"/>
</dbReference>
<dbReference type="EMBL" id="QYUO01000003">
    <property type="protein sequence ID" value="RJF92574.1"/>
    <property type="molecule type" value="Genomic_DNA"/>
</dbReference>
<evidence type="ECO:0000256" key="1">
    <source>
        <dbReference type="ARBA" id="ARBA00006484"/>
    </source>
</evidence>
<dbReference type="EC" id="1.1.1.47" evidence="4"/>
<protein>
    <submittedName>
        <fullName evidence="4">Glucose 1-dehydrogenase</fullName>
        <ecNumber evidence="4">1.1.1.47</ecNumber>
    </submittedName>
</protein>
<dbReference type="GO" id="GO:0047936">
    <property type="term" value="F:glucose 1-dehydrogenase [NAD(P)+] activity"/>
    <property type="evidence" value="ECO:0007669"/>
    <property type="project" value="UniProtKB-EC"/>
</dbReference>
<sequence>MKQVSRLFSLNGKVALITGGARGIGGATAQLLADAGAKVAVVDLLENEGVESVREIEAAGGAARFWKLDVSDEAAVARVFAEVEAHFGRLDILINNAGIEGENIPTHQMTLEQWERVMRINVTGTFLCTKHAIAAMERAGGGAIVNVSSMYGVVGGPDVPAYHASKGAVRLMAKTDALLYATKNIRANSIHPGFIRTPMVEHALSKLGPLEHVIAGMAQLNPVQRIGVPEDIAAGILYLVSDAGRYVTGTELIIDGGYTAR</sequence>
<keyword evidence="5" id="KW-1185">Reference proteome</keyword>